<dbReference type="EMBL" id="LAVV01007788">
    <property type="protein sequence ID" value="KNZ54770.1"/>
    <property type="molecule type" value="Genomic_DNA"/>
</dbReference>
<dbReference type="OrthoDB" id="302728at2759"/>
<dbReference type="Proteomes" id="UP000037035">
    <property type="component" value="Unassembled WGS sequence"/>
</dbReference>
<organism evidence="3 4">
    <name type="scientific">Puccinia sorghi</name>
    <dbReference type="NCBI Taxonomy" id="27349"/>
    <lineage>
        <taxon>Eukaryota</taxon>
        <taxon>Fungi</taxon>
        <taxon>Dikarya</taxon>
        <taxon>Basidiomycota</taxon>
        <taxon>Pucciniomycotina</taxon>
        <taxon>Pucciniomycetes</taxon>
        <taxon>Pucciniales</taxon>
        <taxon>Pucciniaceae</taxon>
        <taxon>Puccinia</taxon>
    </lineage>
</organism>
<dbReference type="STRING" id="27349.A0A0L6V3P3"/>
<keyword evidence="4" id="KW-1185">Reference proteome</keyword>
<reference evidence="3 4" key="1">
    <citation type="submission" date="2015-08" db="EMBL/GenBank/DDBJ databases">
        <title>Next Generation Sequencing and Analysis of the Genome of Puccinia sorghi L Schw, the Causal Agent of Maize Common Rust.</title>
        <authorList>
            <person name="Rochi L."/>
            <person name="Burguener G."/>
            <person name="Darino M."/>
            <person name="Turjanski A."/>
            <person name="Kreff E."/>
            <person name="Dieguez M.J."/>
            <person name="Sacco F."/>
        </authorList>
    </citation>
    <scope>NUCLEOTIDE SEQUENCE [LARGE SCALE GENOMIC DNA]</scope>
    <source>
        <strain evidence="3 4">RO10H11247</strain>
    </source>
</reference>
<evidence type="ECO:0000256" key="1">
    <source>
        <dbReference type="SAM" id="MobiDB-lite"/>
    </source>
</evidence>
<evidence type="ECO:0008006" key="5">
    <source>
        <dbReference type="Google" id="ProtNLM"/>
    </source>
</evidence>
<gene>
    <name evidence="3" type="ORF">VP01_2858g2</name>
</gene>
<proteinExistence type="predicted"/>
<name>A0A0L6V3P3_9BASI</name>
<feature type="region of interest" description="Disordered" evidence="1">
    <location>
        <begin position="152"/>
        <end position="171"/>
    </location>
</feature>
<sequence length="193" mass="21872">MRANKVLDKIVPALMFLMIYLGSRLVLKELSIDRRPPSAHHTLQGLLLHPRLLHIRTLSRCLLQSLPLSCSLTTYTPFHPENPQQINRKLLFLYTRQHKEAMAELVYQATDLIGSPLRCSLCQDEIIPVRGRHCLDCDRCIPGFDHHCPTALPGSPPAPRHGRPAHLEQPSQRRYLAPHLVGSLVGLGRRSRV</sequence>
<comment type="caution">
    <text evidence="3">The sequence shown here is derived from an EMBL/GenBank/DDBJ whole genome shotgun (WGS) entry which is preliminary data.</text>
</comment>
<dbReference type="AlphaFoldDB" id="A0A0L6V3P3"/>
<keyword evidence="2" id="KW-1133">Transmembrane helix</keyword>
<evidence type="ECO:0000256" key="2">
    <source>
        <dbReference type="SAM" id="Phobius"/>
    </source>
</evidence>
<accession>A0A0L6V3P3</accession>
<protein>
    <recommendedName>
        <fullName evidence="5">Protein S-acyltransferase</fullName>
    </recommendedName>
</protein>
<evidence type="ECO:0000313" key="3">
    <source>
        <dbReference type="EMBL" id="KNZ54770.1"/>
    </source>
</evidence>
<feature type="transmembrane region" description="Helical" evidence="2">
    <location>
        <begin position="6"/>
        <end position="27"/>
    </location>
</feature>
<dbReference type="PROSITE" id="PS50216">
    <property type="entry name" value="DHHC"/>
    <property type="match status" value="1"/>
</dbReference>
<keyword evidence="2" id="KW-0472">Membrane</keyword>
<keyword evidence="2" id="KW-0812">Transmembrane</keyword>
<evidence type="ECO:0000313" key="4">
    <source>
        <dbReference type="Proteomes" id="UP000037035"/>
    </source>
</evidence>
<dbReference type="VEuPathDB" id="FungiDB:VP01_2858g2"/>